<dbReference type="GO" id="GO:0017108">
    <property type="term" value="F:5'-flap endonuclease activity"/>
    <property type="evidence" value="ECO:0007669"/>
    <property type="project" value="TreeGrafter"/>
</dbReference>
<dbReference type="PANTHER" id="PTHR11081">
    <property type="entry name" value="FLAP ENDONUCLEASE FAMILY MEMBER"/>
    <property type="match status" value="1"/>
</dbReference>
<accession>A0A1W0E3T0</accession>
<dbReference type="STRING" id="646526.A0A1W0E3T0"/>
<name>A0A1W0E3T0_9MICR</name>
<dbReference type="InterPro" id="IPR006084">
    <property type="entry name" value="XPG/Rad2"/>
</dbReference>
<evidence type="ECO:0000313" key="1">
    <source>
        <dbReference type="EMBL" id="OQS53894.1"/>
    </source>
</evidence>
<dbReference type="InterPro" id="IPR029060">
    <property type="entry name" value="PIN-like_dom_sf"/>
</dbReference>
<dbReference type="AlphaFoldDB" id="A0A1W0E3T0"/>
<reference evidence="1 2" key="1">
    <citation type="journal article" date="2017" name="Environ. Microbiol.">
        <title>Decay of the glycolytic pathway and adaptation to intranuclear parasitism within Enterocytozoonidae microsporidia.</title>
        <authorList>
            <person name="Wiredu Boakye D."/>
            <person name="Jaroenlak P."/>
            <person name="Prachumwat A."/>
            <person name="Williams T.A."/>
            <person name="Bateman K.S."/>
            <person name="Itsathitphaisarn O."/>
            <person name="Sritunyalucksana K."/>
            <person name="Paszkiewicz K.H."/>
            <person name="Moore K.A."/>
            <person name="Stentiford G.D."/>
            <person name="Williams B.A."/>
        </authorList>
    </citation>
    <scope>NUCLEOTIDE SEQUENCE [LARGE SCALE GENOMIC DNA]</scope>
    <source>
        <strain evidence="1 2">TH1</strain>
    </source>
</reference>
<organism evidence="1 2">
    <name type="scientific">Ecytonucleospora hepatopenaei</name>
    <dbReference type="NCBI Taxonomy" id="646526"/>
    <lineage>
        <taxon>Eukaryota</taxon>
        <taxon>Fungi</taxon>
        <taxon>Fungi incertae sedis</taxon>
        <taxon>Microsporidia</taxon>
        <taxon>Enterocytozoonidae</taxon>
        <taxon>Ecytonucleospora</taxon>
    </lineage>
</organism>
<dbReference type="SUPFAM" id="SSF88723">
    <property type="entry name" value="PIN domain-like"/>
    <property type="match status" value="1"/>
</dbReference>
<dbReference type="Proteomes" id="UP000192758">
    <property type="component" value="Unassembled WGS sequence"/>
</dbReference>
<dbReference type="OrthoDB" id="17262at2759"/>
<gene>
    <name evidence="1" type="ORF">EHP00_716</name>
</gene>
<proteinExistence type="predicted"/>
<protein>
    <submittedName>
        <fullName evidence="1">Uncharacterized protein</fullName>
    </submittedName>
</protein>
<keyword evidence="2" id="KW-1185">Reference proteome</keyword>
<dbReference type="EMBL" id="MNPJ01000024">
    <property type="protein sequence ID" value="OQS53894.1"/>
    <property type="molecule type" value="Genomic_DNA"/>
</dbReference>
<sequence length="482" mass="56580">MPIRALKNFSTACNWPLASLNNSKIAIDGFWFIRKYFSALEINEMMCSFEDYVTRQLKGILGKCKDIQFLWVWDGLKYKPEMKDASSELEREISFLCENRKLKFGKSIDVLELFVTPVNNVLTKYGIEFCRAPYGAIAQIAYFYNNKCVDYIFTKSDVFLFNNVDRAIIEFDFKNNSLCFFDRNEIEKTLKIKKHVFKLYMLASGCEFSPTIPEFSNEFDNELFREFFITKVFKNDSVPSNFGAIKAFYTQNIVFCRQIENGLYFHKLHPIMSLNGKIEPVENFNTHVDMVSLFGIKLPVSFYEALFECKVQPIGISEYVFNQSYHSKSEEINKIKDLTADLLNYRLKNKSDSNFILDIIKDELGLKTDHDKEQERTLEIAFLHFVKNTKNVCTPLINCIVGKRALNENLHNLEANFELKKDDFIMFFRLREYVNWYKIFSLFYSEFEKTISNYSLFDFSTKFCAPVKNTGLYKSFVAKFNL</sequence>
<dbReference type="PANTHER" id="PTHR11081:SF32">
    <property type="entry name" value="POST-TRANSCRIPTIONAL REGULATOR MKT1"/>
    <property type="match status" value="1"/>
</dbReference>
<comment type="caution">
    <text evidence="1">The sequence shown here is derived from an EMBL/GenBank/DDBJ whole genome shotgun (WGS) entry which is preliminary data.</text>
</comment>
<dbReference type="VEuPathDB" id="MicrosporidiaDB:EHP00_716"/>
<evidence type="ECO:0000313" key="2">
    <source>
        <dbReference type="Proteomes" id="UP000192758"/>
    </source>
</evidence>
<dbReference type="Gene3D" id="3.40.50.1010">
    <property type="entry name" value="5'-nuclease"/>
    <property type="match status" value="1"/>
</dbReference>